<evidence type="ECO:0000256" key="4">
    <source>
        <dbReference type="ARBA" id="ARBA00035178"/>
    </source>
</evidence>
<dbReference type="EMBL" id="BSUW01000001">
    <property type="protein sequence ID" value="GMA72048.1"/>
    <property type="molecule type" value="Genomic_DNA"/>
</dbReference>
<feature type="compositionally biased region" description="Basic residues" evidence="6">
    <location>
        <begin position="7"/>
        <end position="21"/>
    </location>
</feature>
<dbReference type="Proteomes" id="UP001157039">
    <property type="component" value="Unassembled WGS sequence"/>
</dbReference>
<dbReference type="InterPro" id="IPR011332">
    <property type="entry name" value="Ribosomal_zn-bd"/>
</dbReference>
<comment type="similarity">
    <text evidence="1 5">Belongs to the bacterial ribosomal protein bL32 family.</text>
</comment>
<dbReference type="PANTHER" id="PTHR35534:SF1">
    <property type="entry name" value="LARGE RIBOSOMAL SUBUNIT PROTEIN BL32"/>
    <property type="match status" value="1"/>
</dbReference>
<evidence type="ECO:0000313" key="7">
    <source>
        <dbReference type="EMBL" id="GMA72048.1"/>
    </source>
</evidence>
<dbReference type="GO" id="GO:0006412">
    <property type="term" value="P:translation"/>
    <property type="evidence" value="ECO:0007669"/>
    <property type="project" value="UniProtKB-UniRule"/>
</dbReference>
<sequence length="63" mass="7131">MAVPARKTSKSRKAKRRTHKKLSITGLNECPNCGEMKKATMYVQIAAIMTVKTLPQQKKHNTF</sequence>
<dbReference type="HAMAP" id="MF_00340">
    <property type="entry name" value="Ribosomal_bL32"/>
    <property type="match status" value="1"/>
</dbReference>
<dbReference type="NCBIfam" id="TIGR01031">
    <property type="entry name" value="rpmF_bact"/>
    <property type="match status" value="1"/>
</dbReference>
<dbReference type="Pfam" id="PF01783">
    <property type="entry name" value="Ribosomal_L32p"/>
    <property type="match status" value="1"/>
</dbReference>
<dbReference type="AlphaFoldDB" id="A0AA37XKC0"/>
<dbReference type="GO" id="GO:0015934">
    <property type="term" value="C:large ribosomal subunit"/>
    <property type="evidence" value="ECO:0007669"/>
    <property type="project" value="InterPro"/>
</dbReference>
<dbReference type="InterPro" id="IPR044957">
    <property type="entry name" value="Ribosomal_bL32_bact"/>
</dbReference>
<dbReference type="GO" id="GO:0003735">
    <property type="term" value="F:structural constituent of ribosome"/>
    <property type="evidence" value="ECO:0007669"/>
    <property type="project" value="InterPro"/>
</dbReference>
<comment type="caution">
    <text evidence="7">The sequence shown here is derived from an EMBL/GenBank/DDBJ whole genome shotgun (WGS) entry which is preliminary data.</text>
</comment>
<keyword evidence="3 5" id="KW-0687">Ribonucleoprotein</keyword>
<dbReference type="InterPro" id="IPR002677">
    <property type="entry name" value="Ribosomal_bL32"/>
</dbReference>
<evidence type="ECO:0000313" key="8">
    <source>
        <dbReference type="Proteomes" id="UP001157039"/>
    </source>
</evidence>
<name>A0AA37XKC0_9ENTE</name>
<feature type="region of interest" description="Disordered" evidence="6">
    <location>
        <begin position="1"/>
        <end position="21"/>
    </location>
</feature>
<evidence type="ECO:0000256" key="3">
    <source>
        <dbReference type="ARBA" id="ARBA00023274"/>
    </source>
</evidence>
<dbReference type="SUPFAM" id="SSF57829">
    <property type="entry name" value="Zn-binding ribosomal proteins"/>
    <property type="match status" value="1"/>
</dbReference>
<gene>
    <name evidence="5" type="primary">rpmF</name>
    <name evidence="7" type="ORF">GCM10025885_10970</name>
</gene>
<organism evidence="7 8">
    <name type="scientific">Tetragenococcus osmophilus</name>
    <dbReference type="NCBI Taxonomy" id="526944"/>
    <lineage>
        <taxon>Bacteria</taxon>
        <taxon>Bacillati</taxon>
        <taxon>Bacillota</taxon>
        <taxon>Bacilli</taxon>
        <taxon>Lactobacillales</taxon>
        <taxon>Enterococcaceae</taxon>
        <taxon>Tetragenococcus</taxon>
    </lineage>
</organism>
<protein>
    <recommendedName>
        <fullName evidence="4 5">Large ribosomal subunit protein bL32</fullName>
    </recommendedName>
</protein>
<accession>A0AA37XKC0</accession>
<proteinExistence type="inferred from homology"/>
<evidence type="ECO:0000256" key="1">
    <source>
        <dbReference type="ARBA" id="ARBA00008560"/>
    </source>
</evidence>
<evidence type="ECO:0000256" key="5">
    <source>
        <dbReference type="HAMAP-Rule" id="MF_00340"/>
    </source>
</evidence>
<keyword evidence="2 5" id="KW-0689">Ribosomal protein</keyword>
<reference evidence="7 8" key="1">
    <citation type="journal article" date="2014" name="Int. J. Syst. Evol. Microbiol.">
        <title>Complete genome sequence of Corynebacterium casei LMG S-19264T (=DSM 44701T), isolated from a smear-ripened cheese.</title>
        <authorList>
            <consortium name="US DOE Joint Genome Institute (JGI-PGF)"/>
            <person name="Walter F."/>
            <person name="Albersmeier A."/>
            <person name="Kalinowski J."/>
            <person name="Ruckert C."/>
        </authorList>
    </citation>
    <scope>NUCLEOTIDE SEQUENCE [LARGE SCALE GENOMIC DNA]</scope>
    <source>
        <strain evidence="7 8">NBRC 114545</strain>
    </source>
</reference>
<evidence type="ECO:0000256" key="6">
    <source>
        <dbReference type="SAM" id="MobiDB-lite"/>
    </source>
</evidence>
<dbReference type="PANTHER" id="PTHR35534">
    <property type="entry name" value="50S RIBOSOMAL PROTEIN L32"/>
    <property type="match status" value="1"/>
</dbReference>
<evidence type="ECO:0000256" key="2">
    <source>
        <dbReference type="ARBA" id="ARBA00022980"/>
    </source>
</evidence>